<dbReference type="Proteomes" id="UP000235584">
    <property type="component" value="Chromosome"/>
</dbReference>
<reference evidence="1 2" key="1">
    <citation type="submission" date="2018-01" db="EMBL/GenBank/DDBJ databases">
        <title>Complete genome sequence of Bacteriovorax stolpii DSM12778.</title>
        <authorList>
            <person name="Tang B."/>
            <person name="Chang J."/>
        </authorList>
    </citation>
    <scope>NUCLEOTIDE SEQUENCE [LARGE SCALE GENOMIC DNA]</scope>
    <source>
        <strain evidence="1 2">DSM 12778</strain>
    </source>
</reference>
<dbReference type="EMBL" id="CP025704">
    <property type="protein sequence ID" value="AUN97702.1"/>
    <property type="molecule type" value="Genomic_DNA"/>
</dbReference>
<protein>
    <submittedName>
        <fullName evidence="1">Uncharacterized protein</fullName>
    </submittedName>
</protein>
<proteinExistence type="predicted"/>
<keyword evidence="2" id="KW-1185">Reference proteome</keyword>
<dbReference type="KEGG" id="bsto:C0V70_06170"/>
<sequence>MSKSLRAFYNIPHDKSELLEFERLGFLFVTVVFFFTSALVFFVIFHKFNLDLFYKNMNLGIVMVFNGVAYLAFSRTAHYFSKEVLKIKSIIGLEKIKRKFWSHYLFMIGIPYLSLALWLYLEHDFSSAVIMFSIFIGSLMLAYIVDWRKFQNLKDKYSTFFAE</sequence>
<gene>
    <name evidence="1" type="ORF">C0V70_06170</name>
</gene>
<evidence type="ECO:0000313" key="2">
    <source>
        <dbReference type="Proteomes" id="UP000235584"/>
    </source>
</evidence>
<name>A0A2K9NQD2_BACTC</name>
<accession>A0A2K9NQD2</accession>
<dbReference type="RefSeq" id="WP_102242995.1">
    <property type="nucleotide sequence ID" value="NZ_CP025704.1"/>
</dbReference>
<organism evidence="1 2">
    <name type="scientific">Bacteriovorax stolpii</name>
    <name type="common">Bdellovibrio stolpii</name>
    <dbReference type="NCBI Taxonomy" id="960"/>
    <lineage>
        <taxon>Bacteria</taxon>
        <taxon>Pseudomonadati</taxon>
        <taxon>Bdellovibrionota</taxon>
        <taxon>Bacteriovoracia</taxon>
        <taxon>Bacteriovoracales</taxon>
        <taxon>Bacteriovoracaceae</taxon>
        <taxon>Bacteriovorax</taxon>
    </lineage>
</organism>
<dbReference type="AlphaFoldDB" id="A0A2K9NQD2"/>
<evidence type="ECO:0000313" key="1">
    <source>
        <dbReference type="EMBL" id="AUN97702.1"/>
    </source>
</evidence>